<evidence type="ECO:0000256" key="1">
    <source>
        <dbReference type="SAM" id="MobiDB-lite"/>
    </source>
</evidence>
<feature type="domain" description="Acyltransferase 3" evidence="3">
    <location>
        <begin position="24"/>
        <end position="130"/>
    </location>
</feature>
<evidence type="ECO:0000256" key="2">
    <source>
        <dbReference type="SAM" id="Phobius"/>
    </source>
</evidence>
<dbReference type="Pfam" id="PF01757">
    <property type="entry name" value="Acyl_transf_3"/>
    <property type="match status" value="1"/>
</dbReference>
<dbReference type="GO" id="GO:0016746">
    <property type="term" value="F:acyltransferase activity"/>
    <property type="evidence" value="ECO:0007669"/>
    <property type="project" value="UniProtKB-KW"/>
</dbReference>
<keyword evidence="4" id="KW-0808">Transferase</keyword>
<gene>
    <name evidence="4" type="ORF">KIV56_08035</name>
</gene>
<keyword evidence="4" id="KW-0012">Acyltransferase</keyword>
<protein>
    <submittedName>
        <fullName evidence="4">Acyltransferase family protein</fullName>
    </submittedName>
</protein>
<dbReference type="Proteomes" id="UP001212421">
    <property type="component" value="Chromosome"/>
</dbReference>
<feature type="region of interest" description="Disordered" evidence="1">
    <location>
        <begin position="224"/>
        <end position="305"/>
    </location>
</feature>
<organism evidence="4 5">
    <name type="scientific">Cryobacterium breve</name>
    <dbReference type="NCBI Taxonomy" id="1259258"/>
    <lineage>
        <taxon>Bacteria</taxon>
        <taxon>Bacillati</taxon>
        <taxon>Actinomycetota</taxon>
        <taxon>Actinomycetes</taxon>
        <taxon>Micrococcales</taxon>
        <taxon>Microbacteriaceae</taxon>
        <taxon>Cryobacterium</taxon>
    </lineage>
</organism>
<evidence type="ECO:0000313" key="4">
    <source>
        <dbReference type="EMBL" id="WBM81151.1"/>
    </source>
</evidence>
<feature type="transmembrane region" description="Helical" evidence="2">
    <location>
        <begin position="92"/>
        <end position="111"/>
    </location>
</feature>
<feature type="compositionally biased region" description="Basic and acidic residues" evidence="1">
    <location>
        <begin position="236"/>
        <end position="248"/>
    </location>
</feature>
<feature type="compositionally biased region" description="Low complexity" evidence="1">
    <location>
        <begin position="224"/>
        <end position="235"/>
    </location>
</feature>
<feature type="transmembrane region" description="Helical" evidence="2">
    <location>
        <begin position="50"/>
        <end position="71"/>
    </location>
</feature>
<evidence type="ECO:0000313" key="5">
    <source>
        <dbReference type="Proteomes" id="UP001212421"/>
    </source>
</evidence>
<feature type="compositionally biased region" description="Basic residues" evidence="1">
    <location>
        <begin position="249"/>
        <end position="268"/>
    </location>
</feature>
<feature type="compositionally biased region" description="Basic residues" evidence="1">
    <location>
        <begin position="280"/>
        <end position="289"/>
    </location>
</feature>
<dbReference type="EMBL" id="CP075584">
    <property type="protein sequence ID" value="WBM81151.1"/>
    <property type="molecule type" value="Genomic_DNA"/>
</dbReference>
<proteinExistence type="predicted"/>
<dbReference type="InterPro" id="IPR050879">
    <property type="entry name" value="Acyltransferase_3"/>
</dbReference>
<evidence type="ECO:0000259" key="3">
    <source>
        <dbReference type="Pfam" id="PF01757"/>
    </source>
</evidence>
<keyword evidence="2" id="KW-0472">Membrane</keyword>
<feature type="compositionally biased region" description="Low complexity" evidence="1">
    <location>
        <begin position="397"/>
        <end position="434"/>
    </location>
</feature>
<feature type="region of interest" description="Disordered" evidence="1">
    <location>
        <begin position="361"/>
        <end position="434"/>
    </location>
</feature>
<keyword evidence="2" id="KW-0812">Transmembrane</keyword>
<name>A0ABY7NF54_9MICO</name>
<sequence length="434" mass="46495">MKPSYRTPVSLRPDSEPRAAQRLSGLDGLRGIAVSVVLVFHFFPQALPGGFVGVDVFFVISGFLITGLLVDEYARSRRISLRRFWGRRVRRLVPPLVPLVLICCTVAWMLGGDVLVGLGWQVLGAATFGYNWVSIAGSASYFSATSPEPVPEPLVPRRRGAVLPGLAVCAARPDARAVLSLPARARVRPGPRLAGVDGVPVPAGRGPDPGLLRLGHAQLRTLRGCGPRAPAAAPERPGRSDRHLDRNRERHRRPHRLGGLHPLRRPARLPRPAAALARPRGARRHRRRGGLAARCGSPRLPGWPRRHQPAVLRRDLGGRARRPVRPMARHPRAPLARRAVVRHLSLALAGLRARRCGLARRGHRGGACSPSPSPSPWPRLPTGGSSNRCGAGACAAASVPSRLLRPSRGPGSGSSASPRCSASSSSAARRPQSS</sequence>
<keyword evidence="5" id="KW-1185">Reference proteome</keyword>
<feature type="compositionally biased region" description="Low complexity" evidence="1">
    <location>
        <begin position="270"/>
        <end position="279"/>
    </location>
</feature>
<dbReference type="PANTHER" id="PTHR23028">
    <property type="entry name" value="ACETYLTRANSFERASE"/>
    <property type="match status" value="1"/>
</dbReference>
<dbReference type="InterPro" id="IPR002656">
    <property type="entry name" value="Acyl_transf_3_dom"/>
</dbReference>
<keyword evidence="2" id="KW-1133">Transmembrane helix</keyword>
<reference evidence="4 5" key="1">
    <citation type="submission" date="2021-05" db="EMBL/GenBank/DDBJ databases">
        <authorList>
            <person name="Kumar R."/>
            <person name="Kumar A."/>
            <person name="Mukhia S."/>
        </authorList>
    </citation>
    <scope>NUCLEOTIDE SEQUENCE [LARGE SCALE GENOMIC DNA]</scope>
    <source>
        <strain evidence="4 5">ERMR7:08</strain>
    </source>
</reference>
<accession>A0ABY7NF54</accession>
<dbReference type="PANTHER" id="PTHR23028:SF53">
    <property type="entry name" value="ACYL_TRANSF_3 DOMAIN-CONTAINING PROTEIN"/>
    <property type="match status" value="1"/>
</dbReference>